<dbReference type="PIRSF" id="PIRSF000847">
    <property type="entry name" value="Phos_ph_gly_syn"/>
    <property type="match status" value="1"/>
</dbReference>
<dbReference type="InterPro" id="IPR050324">
    <property type="entry name" value="CDP-alcohol_PTase-I"/>
</dbReference>
<dbReference type="EMBL" id="UINC01043678">
    <property type="protein sequence ID" value="SVB48054.1"/>
    <property type="molecule type" value="Genomic_DNA"/>
</dbReference>
<keyword evidence="7" id="KW-0443">Lipid metabolism</keyword>
<dbReference type="Gene3D" id="1.20.120.1760">
    <property type="match status" value="1"/>
</dbReference>
<dbReference type="GO" id="GO:0016020">
    <property type="term" value="C:membrane"/>
    <property type="evidence" value="ECO:0007669"/>
    <property type="project" value="UniProtKB-SubCell"/>
</dbReference>
<feature type="transmembrane region" description="Helical" evidence="11">
    <location>
        <begin position="132"/>
        <end position="150"/>
    </location>
</feature>
<keyword evidence="4" id="KW-0808">Transferase</keyword>
<keyword evidence="3" id="KW-0444">Lipid biosynthesis</keyword>
<dbReference type="GO" id="GO:0008444">
    <property type="term" value="F:CDP-diacylglycerol-glycerol-3-phosphate 3-phosphatidyltransferase activity"/>
    <property type="evidence" value="ECO:0007669"/>
    <property type="project" value="InterPro"/>
</dbReference>
<comment type="similarity">
    <text evidence="2">Belongs to the CDP-alcohol phosphatidyltransferase class-I family.</text>
</comment>
<dbReference type="InterPro" id="IPR000462">
    <property type="entry name" value="CDP-OH_P_trans"/>
</dbReference>
<evidence type="ECO:0000256" key="5">
    <source>
        <dbReference type="ARBA" id="ARBA00022692"/>
    </source>
</evidence>
<keyword evidence="8 11" id="KW-0472">Membrane</keyword>
<evidence type="ECO:0000256" key="2">
    <source>
        <dbReference type="ARBA" id="ARBA00010441"/>
    </source>
</evidence>
<evidence type="ECO:0000256" key="8">
    <source>
        <dbReference type="ARBA" id="ARBA00023136"/>
    </source>
</evidence>
<evidence type="ECO:0000256" key="6">
    <source>
        <dbReference type="ARBA" id="ARBA00022989"/>
    </source>
</evidence>
<dbReference type="PANTHER" id="PTHR14269">
    <property type="entry name" value="CDP-DIACYLGLYCEROL--GLYCEROL-3-PHOSPHATE 3-PHOSPHATIDYLTRANSFERASE-RELATED"/>
    <property type="match status" value="1"/>
</dbReference>
<keyword evidence="6 11" id="KW-1133">Transmembrane helix</keyword>
<sequence length="161" mass="18344">VFFQLFGFALLLFFFVAISDYLDGYFARKYDATSVIGEILDPISDKIIIIFLLFALAIELNSAFIAFVGALMISRDIWVNGIREFNARLAQSDRTRVTLLAKIKTSIQMFVVLFYLLALFLGNAFLLFISDFFLFLALIISLLTGLQYTLNSFNLKNEESE</sequence>
<organism evidence="12">
    <name type="scientific">marine metagenome</name>
    <dbReference type="NCBI Taxonomy" id="408172"/>
    <lineage>
        <taxon>unclassified sequences</taxon>
        <taxon>metagenomes</taxon>
        <taxon>ecological metagenomes</taxon>
    </lineage>
</organism>
<keyword evidence="9" id="KW-0594">Phospholipid biosynthesis</keyword>
<keyword evidence="10" id="KW-1208">Phospholipid metabolism</keyword>
<accession>A0A382EDC4</accession>
<evidence type="ECO:0000256" key="1">
    <source>
        <dbReference type="ARBA" id="ARBA00004141"/>
    </source>
</evidence>
<dbReference type="PROSITE" id="PS00379">
    <property type="entry name" value="CDP_ALCOHOL_P_TRANSF"/>
    <property type="match status" value="1"/>
</dbReference>
<protein>
    <recommendedName>
        <fullName evidence="13">CDP-diacylglycerol--glycerol-3-phosphate 3-phosphatidyltransferase</fullName>
    </recommendedName>
</protein>
<comment type="subcellular location">
    <subcellularLocation>
        <location evidence="1">Membrane</location>
        <topology evidence="1">Multi-pass membrane protein</topology>
    </subcellularLocation>
</comment>
<gene>
    <name evidence="12" type="ORF">METZ01_LOCUS200908</name>
</gene>
<dbReference type="InterPro" id="IPR048254">
    <property type="entry name" value="CDP_ALCOHOL_P_TRANSF_CS"/>
</dbReference>
<evidence type="ECO:0000256" key="4">
    <source>
        <dbReference type="ARBA" id="ARBA00022679"/>
    </source>
</evidence>
<proteinExistence type="inferred from homology"/>
<feature type="non-terminal residue" evidence="12">
    <location>
        <position position="1"/>
    </location>
</feature>
<evidence type="ECO:0000256" key="3">
    <source>
        <dbReference type="ARBA" id="ARBA00022516"/>
    </source>
</evidence>
<keyword evidence="5 11" id="KW-0812">Transmembrane</keyword>
<reference evidence="12" key="1">
    <citation type="submission" date="2018-05" db="EMBL/GenBank/DDBJ databases">
        <authorList>
            <person name="Lanie J.A."/>
            <person name="Ng W.-L."/>
            <person name="Kazmierczak K.M."/>
            <person name="Andrzejewski T.M."/>
            <person name="Davidsen T.M."/>
            <person name="Wayne K.J."/>
            <person name="Tettelin H."/>
            <person name="Glass J.I."/>
            <person name="Rusch D."/>
            <person name="Podicherti R."/>
            <person name="Tsui H.-C.T."/>
            <person name="Winkler M.E."/>
        </authorList>
    </citation>
    <scope>NUCLEOTIDE SEQUENCE</scope>
</reference>
<evidence type="ECO:0000256" key="9">
    <source>
        <dbReference type="ARBA" id="ARBA00023209"/>
    </source>
</evidence>
<feature type="transmembrane region" description="Helical" evidence="11">
    <location>
        <begin position="106"/>
        <end position="126"/>
    </location>
</feature>
<dbReference type="Pfam" id="PF01066">
    <property type="entry name" value="CDP-OH_P_transf"/>
    <property type="match status" value="1"/>
</dbReference>
<evidence type="ECO:0000256" key="10">
    <source>
        <dbReference type="ARBA" id="ARBA00023264"/>
    </source>
</evidence>
<dbReference type="InterPro" id="IPR004570">
    <property type="entry name" value="Phosphatidylglycerol_P_synth"/>
</dbReference>
<feature type="transmembrane region" description="Helical" evidence="11">
    <location>
        <begin position="47"/>
        <end position="73"/>
    </location>
</feature>
<dbReference type="GO" id="GO:0046474">
    <property type="term" value="P:glycerophospholipid biosynthetic process"/>
    <property type="evidence" value="ECO:0007669"/>
    <property type="project" value="TreeGrafter"/>
</dbReference>
<name>A0A382EDC4_9ZZZZ</name>
<dbReference type="InterPro" id="IPR043130">
    <property type="entry name" value="CDP-OH_PTrfase_TM_dom"/>
</dbReference>
<evidence type="ECO:0008006" key="13">
    <source>
        <dbReference type="Google" id="ProtNLM"/>
    </source>
</evidence>
<evidence type="ECO:0000256" key="7">
    <source>
        <dbReference type="ARBA" id="ARBA00023098"/>
    </source>
</evidence>
<evidence type="ECO:0000313" key="12">
    <source>
        <dbReference type="EMBL" id="SVB48054.1"/>
    </source>
</evidence>
<dbReference type="AlphaFoldDB" id="A0A382EDC4"/>
<evidence type="ECO:0000256" key="11">
    <source>
        <dbReference type="SAM" id="Phobius"/>
    </source>
</evidence>
<dbReference type="PANTHER" id="PTHR14269:SF11">
    <property type="entry name" value="CDP-DIACYLGLYCEROL--GLYCEROL-3-PHOSPHATE 3-PHOSPHATIDYLTRANSFERASE"/>
    <property type="match status" value="1"/>
</dbReference>